<dbReference type="InterPro" id="IPR051980">
    <property type="entry name" value="WD_repeat_MORG1"/>
</dbReference>
<keyword evidence="4" id="KW-0853">WD repeat</keyword>
<protein>
    <submittedName>
        <fullName evidence="5">Conserved WD40 repeat-containing protein</fullName>
    </submittedName>
</protein>
<dbReference type="STRING" id="401625.A0A0P1B876"/>
<dbReference type="SMART" id="SM00320">
    <property type="entry name" value="WD40"/>
    <property type="match status" value="3"/>
</dbReference>
<dbReference type="PANTHER" id="PTHR22842">
    <property type="entry name" value="WD40 REPEAT PROTEIN"/>
    <property type="match status" value="1"/>
</dbReference>
<dbReference type="SUPFAM" id="SSF50978">
    <property type="entry name" value="WD40 repeat-like"/>
    <property type="match status" value="1"/>
</dbReference>
<accession>A0A0P1B876</accession>
<comment type="similarity">
    <text evidence="3">Belongs to the WD repeat MORG1 family.</text>
</comment>
<evidence type="ECO:0000256" key="1">
    <source>
        <dbReference type="ARBA" id="ARBA00004496"/>
    </source>
</evidence>
<proteinExistence type="inferred from homology"/>
<dbReference type="PROSITE" id="PS50082">
    <property type="entry name" value="WD_REPEATS_2"/>
    <property type="match status" value="1"/>
</dbReference>
<dbReference type="InterPro" id="IPR001680">
    <property type="entry name" value="WD40_rpt"/>
</dbReference>
<reference evidence="5 6" key="1">
    <citation type="submission" date="2014-09" db="EMBL/GenBank/DDBJ databases">
        <authorList>
            <person name="Magalhaes I.L.F."/>
            <person name="Oliveira U."/>
            <person name="Santos F.R."/>
            <person name="Vidigal T.H.D.A."/>
            <person name="Brescovit A.D."/>
            <person name="Santos A.J."/>
        </authorList>
    </citation>
    <scope>NUCLEOTIDE SEQUENCE [LARGE SCALE GENOMIC DNA]</scope>
</reference>
<dbReference type="PANTHER" id="PTHR22842:SF3">
    <property type="entry name" value="WD REPEAT DOMAIN-CONTAINING PROTEIN 83"/>
    <property type="match status" value="1"/>
</dbReference>
<name>A0A0P1B876_9BASI</name>
<dbReference type="GO" id="GO:0071013">
    <property type="term" value="C:catalytic step 2 spliceosome"/>
    <property type="evidence" value="ECO:0007669"/>
    <property type="project" value="TreeGrafter"/>
</dbReference>
<dbReference type="EMBL" id="CCYA01000065">
    <property type="protein sequence ID" value="CEH11900.1"/>
    <property type="molecule type" value="Genomic_DNA"/>
</dbReference>
<evidence type="ECO:0000256" key="3">
    <source>
        <dbReference type="ARBA" id="ARBA00038145"/>
    </source>
</evidence>
<keyword evidence="6" id="KW-1185">Reference proteome</keyword>
<evidence type="ECO:0000256" key="4">
    <source>
        <dbReference type="PROSITE-ProRule" id="PRU00221"/>
    </source>
</evidence>
<evidence type="ECO:0000256" key="2">
    <source>
        <dbReference type="ARBA" id="ARBA00022490"/>
    </source>
</evidence>
<dbReference type="AlphaFoldDB" id="A0A0P1B876"/>
<feature type="repeat" description="WD" evidence="4">
    <location>
        <begin position="27"/>
        <end position="62"/>
    </location>
</feature>
<dbReference type="GO" id="GO:0005737">
    <property type="term" value="C:cytoplasm"/>
    <property type="evidence" value="ECO:0007669"/>
    <property type="project" value="UniProtKB-SubCell"/>
</dbReference>
<dbReference type="Gene3D" id="2.130.10.10">
    <property type="entry name" value="YVTN repeat-like/Quinoprotein amine dehydrogenase"/>
    <property type="match status" value="2"/>
</dbReference>
<organism evidence="5 6">
    <name type="scientific">Ceraceosorus bombacis</name>
    <dbReference type="NCBI Taxonomy" id="401625"/>
    <lineage>
        <taxon>Eukaryota</taxon>
        <taxon>Fungi</taxon>
        <taxon>Dikarya</taxon>
        <taxon>Basidiomycota</taxon>
        <taxon>Ustilaginomycotina</taxon>
        <taxon>Exobasidiomycetes</taxon>
        <taxon>Ceraceosorales</taxon>
        <taxon>Ceraceosoraceae</taxon>
        <taxon>Ceraceosorus</taxon>
    </lineage>
</organism>
<dbReference type="Pfam" id="PF00400">
    <property type="entry name" value="WD40"/>
    <property type="match status" value="1"/>
</dbReference>
<comment type="subcellular location">
    <subcellularLocation>
        <location evidence="1">Cytoplasm</location>
    </subcellularLocation>
</comment>
<keyword evidence="2" id="KW-0963">Cytoplasm</keyword>
<dbReference type="InterPro" id="IPR015943">
    <property type="entry name" value="WD40/YVTN_repeat-like_dom_sf"/>
</dbReference>
<dbReference type="InterPro" id="IPR036322">
    <property type="entry name" value="WD40_repeat_dom_sf"/>
</dbReference>
<sequence length="306" mass="33420">MDHIEAKASWPPSSLSGRFPTTCTNVIRAHTGPTNAALFNSRSAYILSASSDRQVRLFSTRSPPPSSIARESSLGMMAKGGKVDEGIKTYDSANNAVLALALAPSDKIFAQAGMDRSVNVVDVQSGGGDSLLLAAGFDARCRLYDLRASGAWKPIMELKESKDTIFCLDVSGEIFRTAGMEGVVRTYDARMGQMTEDVVAAPIVSLSSTPTSLLISTSSQRRAAHHLLSTSDGTLQRTLIGHQQSNPKFPFRSIFMHEKEMWQNIQRALLVWAWIRLEMARCALIIKMERFVFGEWTTTLSGAARA</sequence>
<dbReference type="GO" id="GO:0000398">
    <property type="term" value="P:mRNA splicing, via spliceosome"/>
    <property type="evidence" value="ECO:0007669"/>
    <property type="project" value="TreeGrafter"/>
</dbReference>
<dbReference type="Proteomes" id="UP000054845">
    <property type="component" value="Unassembled WGS sequence"/>
</dbReference>
<evidence type="ECO:0000313" key="5">
    <source>
        <dbReference type="EMBL" id="CEH11900.1"/>
    </source>
</evidence>
<dbReference type="OrthoDB" id="1068471at2759"/>
<evidence type="ECO:0000313" key="6">
    <source>
        <dbReference type="Proteomes" id="UP000054845"/>
    </source>
</evidence>